<organism evidence="3 4">
    <name type="scientific">Sporolactobacillus shoreae</name>
    <dbReference type="NCBI Taxonomy" id="1465501"/>
    <lineage>
        <taxon>Bacteria</taxon>
        <taxon>Bacillati</taxon>
        <taxon>Bacillota</taxon>
        <taxon>Bacilli</taxon>
        <taxon>Bacillales</taxon>
        <taxon>Sporolactobacillaceae</taxon>
        <taxon>Sporolactobacillus</taxon>
    </lineage>
</organism>
<accession>A0A4Z0GTQ1</accession>
<dbReference type="InterPro" id="IPR013320">
    <property type="entry name" value="ConA-like_dom_sf"/>
</dbReference>
<dbReference type="EMBL" id="SRJD01000001">
    <property type="protein sequence ID" value="TGB00360.1"/>
    <property type="molecule type" value="Genomic_DNA"/>
</dbReference>
<dbReference type="Gene3D" id="2.60.120.700">
    <property type="entry name" value="Peptidase G1"/>
    <property type="match status" value="1"/>
</dbReference>
<dbReference type="GO" id="GO:0070007">
    <property type="term" value="F:glutamic-type endopeptidase activity"/>
    <property type="evidence" value="ECO:0007669"/>
    <property type="project" value="InterPro"/>
</dbReference>
<dbReference type="Pfam" id="PF01828">
    <property type="entry name" value="Peptidase_A4"/>
    <property type="match status" value="1"/>
</dbReference>
<dbReference type="PANTHER" id="PTHR37536:SF1">
    <property type="entry name" value="ASPERGILLOPEPSIN, PUTAITVE (AFU_ORTHOLOGUE AFUA_7G01200)"/>
    <property type="match status" value="1"/>
</dbReference>
<feature type="chain" id="PRO_5039684674" description="Peptidase A4 family protein" evidence="2">
    <location>
        <begin position="26"/>
        <end position="294"/>
    </location>
</feature>
<dbReference type="RefSeq" id="WP_135347006.1">
    <property type="nucleotide sequence ID" value="NZ_SRJD01000001.1"/>
</dbReference>
<evidence type="ECO:0000313" key="3">
    <source>
        <dbReference type="EMBL" id="TGB00360.1"/>
    </source>
</evidence>
<evidence type="ECO:0008006" key="5">
    <source>
        <dbReference type="Google" id="ProtNLM"/>
    </source>
</evidence>
<sequence>MRAKLISMILLTFAVTFTVSIPTSANSVKAYIAHNAVYEGHARKIVAAKAFQIKLPVGTEESSNWAGYAVTRTDSHFYTNVGGSWTVPSASVISSSLGSQWIGLGGVSSGDLLQMGTIEQFQGKREITTLFWEQLPANAQDIMTVPTGSRINAKIYQGHNNTWSLQFQVIEPNGKRVMKNISTKLNSAYAQGIGTSAEWISEDPSDGNGNLYPLANTDVVRYTNTTANNEAIDGKGNKVDPLAVVNSQNRILIAPSALSSKGTAFSTTNIGNRYVSLRAHGIHHFRGGRHCFRR</sequence>
<dbReference type="PANTHER" id="PTHR37536">
    <property type="entry name" value="PUTATIVE (AFU_ORTHOLOGUE AFUA_3G02970)-RELATED"/>
    <property type="match status" value="1"/>
</dbReference>
<feature type="active site" description="Proton acceptor" evidence="1">
    <location>
        <position position="202"/>
    </location>
</feature>
<evidence type="ECO:0000256" key="1">
    <source>
        <dbReference type="PIRSR" id="PIRSR600250-50"/>
    </source>
</evidence>
<protein>
    <recommendedName>
        <fullName evidence="5">Peptidase A4 family protein</fullName>
    </recommendedName>
</protein>
<feature type="signal peptide" evidence="2">
    <location>
        <begin position="1"/>
        <end position="25"/>
    </location>
</feature>
<dbReference type="OrthoDB" id="2376230at2"/>
<keyword evidence="2" id="KW-0732">Signal</keyword>
<dbReference type="InterPro" id="IPR000250">
    <property type="entry name" value="Peptidase_G1"/>
</dbReference>
<reference evidence="3 4" key="1">
    <citation type="journal article" date="2015" name="Int. J. Syst. Evol. Microbiol.">
        <title>Sporolactobacillus shoreae sp. nov. and Sporolactobacillus spathodeae sp. nov., two spore-forming lactic acid bacteria isolated from tree barks in Thailand.</title>
        <authorList>
            <person name="Thamacharoensuk T."/>
            <person name="Kitahara M."/>
            <person name="Ohkuma M."/>
            <person name="Thongchul N."/>
            <person name="Tanasupawat S."/>
        </authorList>
    </citation>
    <scope>NUCLEOTIDE SEQUENCE [LARGE SCALE GENOMIC DNA]</scope>
    <source>
        <strain evidence="3 4">BK92</strain>
    </source>
</reference>
<dbReference type="InterPro" id="IPR038656">
    <property type="entry name" value="Peptidase_G1_sf"/>
</dbReference>
<dbReference type="Proteomes" id="UP000298347">
    <property type="component" value="Unassembled WGS sequence"/>
</dbReference>
<comment type="caution">
    <text evidence="3">The sequence shown here is derived from an EMBL/GenBank/DDBJ whole genome shotgun (WGS) entry which is preliminary data.</text>
</comment>
<keyword evidence="4" id="KW-1185">Reference proteome</keyword>
<dbReference type="CDD" id="cd13426">
    <property type="entry name" value="Peptidase_G1"/>
    <property type="match status" value="1"/>
</dbReference>
<name>A0A4Z0GTQ1_9BACL</name>
<dbReference type="AlphaFoldDB" id="A0A4Z0GTQ1"/>
<proteinExistence type="predicted"/>
<dbReference type="GO" id="GO:0006508">
    <property type="term" value="P:proteolysis"/>
    <property type="evidence" value="ECO:0007669"/>
    <property type="project" value="InterPro"/>
</dbReference>
<dbReference type="SUPFAM" id="SSF49899">
    <property type="entry name" value="Concanavalin A-like lectins/glucanases"/>
    <property type="match status" value="1"/>
</dbReference>
<gene>
    <name evidence="3" type="ORF">E4665_01400</name>
</gene>
<evidence type="ECO:0000313" key="4">
    <source>
        <dbReference type="Proteomes" id="UP000298347"/>
    </source>
</evidence>
<evidence type="ECO:0000256" key="2">
    <source>
        <dbReference type="SAM" id="SignalP"/>
    </source>
</evidence>